<feature type="transmembrane region" description="Helical" evidence="5">
    <location>
        <begin position="55"/>
        <end position="75"/>
    </location>
</feature>
<dbReference type="InterPro" id="IPR036259">
    <property type="entry name" value="MFS_trans_sf"/>
</dbReference>
<evidence type="ECO:0000313" key="8">
    <source>
        <dbReference type="Proteomes" id="UP000193144"/>
    </source>
</evidence>
<evidence type="ECO:0000313" key="7">
    <source>
        <dbReference type="EMBL" id="ORY00098.1"/>
    </source>
</evidence>
<dbReference type="Pfam" id="PF07690">
    <property type="entry name" value="MFS_1"/>
    <property type="match status" value="1"/>
</dbReference>
<dbReference type="GO" id="GO:0022857">
    <property type="term" value="F:transmembrane transporter activity"/>
    <property type="evidence" value="ECO:0007669"/>
    <property type="project" value="InterPro"/>
</dbReference>
<sequence>MAKDEEVRKISIQHNEHFISKETSAIKLDPHGYHLRPQPSNDPMDPLTWSIGLKLWILFQVSFLAFLGPFTMAIIDSAFHPLSVDLNISIVEASYQTTIPIAFAGAAPLIWSPISNVYGRRPIFIFVTAFGVAMHTASGAIKSCGGILAARCFVGIGSSAGMGIGAAVVADLFFMHERGRYMGFYVVFVSNGAHLAAVIGGFVAKYASWRWCYYLGAISLGTCWILNVFCTKPAWTRLLNFRSVQKHRKLKLWDFSHCFIMLKYPSVTFPLICYALGFGFGSVLFAVTGAAAFGAASKYHFDTVGVGLAIGLSTFVGTLLGELFSGPVSDYLVLLHRKRHDGKLVAEARLHGMWPGFVLLPIGIIIEGVTLQKDAHWMGPVMGIGIAALGLQIVSTNIFAYITDCYKPRSAEISTLLNVGRQTFSFTLGFYALPFAKETSFGLAWGVFAIIQTLSFVPLVVLMWKGKAWGEKLGGPKWDRDL</sequence>
<evidence type="ECO:0000259" key="6">
    <source>
        <dbReference type="PROSITE" id="PS50850"/>
    </source>
</evidence>
<feature type="transmembrane region" description="Helical" evidence="5">
    <location>
        <begin position="353"/>
        <end position="371"/>
    </location>
</feature>
<dbReference type="STRING" id="1231657.A0A1Y1YPZ9"/>
<dbReference type="OrthoDB" id="2585655at2759"/>
<feature type="transmembrane region" description="Helical" evidence="5">
    <location>
        <begin position="95"/>
        <end position="111"/>
    </location>
</feature>
<feature type="transmembrane region" description="Helical" evidence="5">
    <location>
        <begin position="377"/>
        <end position="403"/>
    </location>
</feature>
<dbReference type="AlphaFoldDB" id="A0A1Y1YPZ9"/>
<dbReference type="InterPro" id="IPR011701">
    <property type="entry name" value="MFS"/>
</dbReference>
<comment type="subcellular location">
    <subcellularLocation>
        <location evidence="1">Membrane</location>
        <topology evidence="1">Multi-pass membrane protein</topology>
    </subcellularLocation>
</comment>
<keyword evidence="3 5" id="KW-1133">Transmembrane helix</keyword>
<feature type="transmembrane region" description="Helical" evidence="5">
    <location>
        <begin position="182"/>
        <end position="207"/>
    </location>
</feature>
<feature type="transmembrane region" description="Helical" evidence="5">
    <location>
        <begin position="213"/>
        <end position="230"/>
    </location>
</feature>
<dbReference type="GO" id="GO:0005886">
    <property type="term" value="C:plasma membrane"/>
    <property type="evidence" value="ECO:0007669"/>
    <property type="project" value="TreeGrafter"/>
</dbReference>
<keyword evidence="8" id="KW-1185">Reference proteome</keyword>
<accession>A0A1Y1YPZ9</accession>
<dbReference type="Gene3D" id="1.20.1720.10">
    <property type="entry name" value="Multidrug resistance protein D"/>
    <property type="match status" value="1"/>
</dbReference>
<feature type="transmembrane region" description="Helical" evidence="5">
    <location>
        <begin position="442"/>
        <end position="464"/>
    </location>
</feature>
<keyword evidence="4 5" id="KW-0472">Membrane</keyword>
<reference evidence="7 8" key="1">
    <citation type="submission" date="2016-07" db="EMBL/GenBank/DDBJ databases">
        <title>Pervasive Adenine N6-methylation of Active Genes in Fungi.</title>
        <authorList>
            <consortium name="DOE Joint Genome Institute"/>
            <person name="Mondo S.J."/>
            <person name="Dannebaum R.O."/>
            <person name="Kuo R.C."/>
            <person name="Labutti K."/>
            <person name="Haridas S."/>
            <person name="Kuo A."/>
            <person name="Salamov A."/>
            <person name="Ahrendt S.R."/>
            <person name="Lipzen A."/>
            <person name="Sullivan W."/>
            <person name="Andreopoulos W.B."/>
            <person name="Clum A."/>
            <person name="Lindquist E."/>
            <person name="Daum C."/>
            <person name="Ramamoorthy G.K."/>
            <person name="Gryganskyi A."/>
            <person name="Culley D."/>
            <person name="Magnuson J.K."/>
            <person name="James T.Y."/>
            <person name="O'Malley M.A."/>
            <person name="Stajich J.E."/>
            <person name="Spatafora J.W."/>
            <person name="Visel A."/>
            <person name="Grigoriev I.V."/>
        </authorList>
    </citation>
    <scope>NUCLEOTIDE SEQUENCE [LARGE SCALE GENOMIC DNA]</scope>
    <source>
        <strain evidence="7 8">CBS 115471</strain>
    </source>
</reference>
<keyword evidence="2 5" id="KW-0812">Transmembrane</keyword>
<evidence type="ECO:0000256" key="4">
    <source>
        <dbReference type="ARBA" id="ARBA00023136"/>
    </source>
</evidence>
<proteinExistence type="predicted"/>
<feature type="transmembrane region" description="Helical" evidence="5">
    <location>
        <begin position="271"/>
        <end position="296"/>
    </location>
</feature>
<dbReference type="Proteomes" id="UP000193144">
    <property type="component" value="Unassembled WGS sequence"/>
</dbReference>
<evidence type="ECO:0000256" key="1">
    <source>
        <dbReference type="ARBA" id="ARBA00004141"/>
    </source>
</evidence>
<dbReference type="PROSITE" id="PS50850">
    <property type="entry name" value="MFS"/>
    <property type="match status" value="1"/>
</dbReference>
<dbReference type="EMBL" id="MCFA01000188">
    <property type="protein sequence ID" value="ORY00098.1"/>
    <property type="molecule type" value="Genomic_DNA"/>
</dbReference>
<evidence type="ECO:0000256" key="3">
    <source>
        <dbReference type="ARBA" id="ARBA00022989"/>
    </source>
</evidence>
<dbReference type="PANTHER" id="PTHR23502">
    <property type="entry name" value="MAJOR FACILITATOR SUPERFAMILY"/>
    <property type="match status" value="1"/>
</dbReference>
<dbReference type="PANTHER" id="PTHR23502:SF181">
    <property type="entry name" value="MAJOR FACILITATOR SUPERFAMILY (MFS) PROFILE DOMAIN-CONTAINING PROTEIN"/>
    <property type="match status" value="1"/>
</dbReference>
<gene>
    <name evidence="7" type="ORF">BCR34DRAFT_618719</name>
</gene>
<protein>
    <submittedName>
        <fullName evidence="7">Major facilitator superfamily domain-containing protein</fullName>
    </submittedName>
</protein>
<feature type="transmembrane region" description="Helical" evidence="5">
    <location>
        <begin position="308"/>
        <end position="333"/>
    </location>
</feature>
<dbReference type="InterPro" id="IPR020846">
    <property type="entry name" value="MFS_dom"/>
</dbReference>
<evidence type="ECO:0000256" key="5">
    <source>
        <dbReference type="SAM" id="Phobius"/>
    </source>
</evidence>
<evidence type="ECO:0000256" key="2">
    <source>
        <dbReference type="ARBA" id="ARBA00022692"/>
    </source>
</evidence>
<feature type="domain" description="Major facilitator superfamily (MFS) profile" evidence="6">
    <location>
        <begin position="57"/>
        <end position="467"/>
    </location>
</feature>
<feature type="transmembrane region" description="Helical" evidence="5">
    <location>
        <begin position="147"/>
        <end position="170"/>
    </location>
</feature>
<organism evidence="7 8">
    <name type="scientific">Clohesyomyces aquaticus</name>
    <dbReference type="NCBI Taxonomy" id="1231657"/>
    <lineage>
        <taxon>Eukaryota</taxon>
        <taxon>Fungi</taxon>
        <taxon>Dikarya</taxon>
        <taxon>Ascomycota</taxon>
        <taxon>Pezizomycotina</taxon>
        <taxon>Dothideomycetes</taxon>
        <taxon>Pleosporomycetidae</taxon>
        <taxon>Pleosporales</taxon>
        <taxon>Lindgomycetaceae</taxon>
        <taxon>Clohesyomyces</taxon>
    </lineage>
</organism>
<comment type="caution">
    <text evidence="7">The sequence shown here is derived from an EMBL/GenBank/DDBJ whole genome shotgun (WGS) entry which is preliminary data.</text>
</comment>
<name>A0A1Y1YPZ9_9PLEO</name>
<dbReference type="SUPFAM" id="SSF103473">
    <property type="entry name" value="MFS general substrate transporter"/>
    <property type="match status" value="1"/>
</dbReference>
<feature type="transmembrane region" description="Helical" evidence="5">
    <location>
        <begin position="123"/>
        <end position="141"/>
    </location>
</feature>